<protein>
    <submittedName>
        <fullName evidence="1">Uncharacterized protein</fullName>
    </submittedName>
</protein>
<comment type="caution">
    <text evidence="1">The sequence shown here is derived from an EMBL/GenBank/DDBJ whole genome shotgun (WGS) entry which is preliminary data.</text>
</comment>
<organism evidence="1 2">
    <name type="scientific">Staurois parvus</name>
    <dbReference type="NCBI Taxonomy" id="386267"/>
    <lineage>
        <taxon>Eukaryota</taxon>
        <taxon>Metazoa</taxon>
        <taxon>Chordata</taxon>
        <taxon>Craniata</taxon>
        <taxon>Vertebrata</taxon>
        <taxon>Euteleostomi</taxon>
        <taxon>Amphibia</taxon>
        <taxon>Batrachia</taxon>
        <taxon>Anura</taxon>
        <taxon>Neobatrachia</taxon>
        <taxon>Ranoidea</taxon>
        <taxon>Ranidae</taxon>
        <taxon>Staurois</taxon>
    </lineage>
</organism>
<name>A0ABN9DGH2_9NEOB</name>
<evidence type="ECO:0000313" key="1">
    <source>
        <dbReference type="EMBL" id="CAI9571614.1"/>
    </source>
</evidence>
<proteinExistence type="predicted"/>
<gene>
    <name evidence="1" type="ORF">SPARVUS_LOCUS7272361</name>
</gene>
<dbReference type="EMBL" id="CATNWA010014418">
    <property type="protein sequence ID" value="CAI9571614.1"/>
    <property type="molecule type" value="Genomic_DNA"/>
</dbReference>
<sequence length="78" mass="8812">MSAVHWFRIFFSSFKHLNILGPIPNISSVSVMKPQLTLSKAFSTSIDRNIVGSLFSLCRRSNDIRPLYLPSLPGMYPI</sequence>
<keyword evidence="2" id="KW-1185">Reference proteome</keyword>
<reference evidence="1" key="1">
    <citation type="submission" date="2023-05" db="EMBL/GenBank/DDBJ databases">
        <authorList>
            <person name="Stuckert A."/>
        </authorList>
    </citation>
    <scope>NUCLEOTIDE SEQUENCE</scope>
</reference>
<evidence type="ECO:0000313" key="2">
    <source>
        <dbReference type="Proteomes" id="UP001162483"/>
    </source>
</evidence>
<dbReference type="Proteomes" id="UP001162483">
    <property type="component" value="Unassembled WGS sequence"/>
</dbReference>
<accession>A0ABN9DGH2</accession>